<dbReference type="GO" id="GO:0043022">
    <property type="term" value="F:ribosome binding"/>
    <property type="evidence" value="ECO:0007669"/>
    <property type="project" value="TreeGrafter"/>
</dbReference>
<dbReference type="GO" id="GO:0003743">
    <property type="term" value="F:translation initiation factor activity"/>
    <property type="evidence" value="ECO:0007669"/>
    <property type="project" value="UniProtKB-KW"/>
</dbReference>
<keyword evidence="4" id="KW-0648">Protein biosynthesis</keyword>
<keyword evidence="3" id="KW-0677">Repeat</keyword>
<evidence type="ECO:0000256" key="4">
    <source>
        <dbReference type="ARBA" id="ARBA00022917"/>
    </source>
</evidence>
<dbReference type="GO" id="GO:0000049">
    <property type="term" value="F:tRNA binding"/>
    <property type="evidence" value="ECO:0007669"/>
    <property type="project" value="TreeGrafter"/>
</dbReference>
<keyword evidence="1" id="KW-0396">Initiation factor</keyword>
<evidence type="ECO:0000256" key="5">
    <source>
        <dbReference type="SAM" id="MobiDB-lite"/>
    </source>
</evidence>
<accession>A0AAV8ZQJ8</accession>
<keyword evidence="7" id="KW-1185">Reference proteome</keyword>
<dbReference type="InterPro" id="IPR011387">
    <property type="entry name" value="TIF2A"/>
</dbReference>
<dbReference type="Proteomes" id="UP001162156">
    <property type="component" value="Unassembled WGS sequence"/>
</dbReference>
<proteinExistence type="predicted"/>
<evidence type="ECO:0000313" key="6">
    <source>
        <dbReference type="EMBL" id="KAJ8968560.1"/>
    </source>
</evidence>
<dbReference type="GO" id="GO:0003729">
    <property type="term" value="F:mRNA binding"/>
    <property type="evidence" value="ECO:0007669"/>
    <property type="project" value="TreeGrafter"/>
</dbReference>
<feature type="compositionally biased region" description="Basic residues" evidence="5">
    <location>
        <begin position="12"/>
        <end position="24"/>
    </location>
</feature>
<gene>
    <name evidence="6" type="ORF">NQ314_002224</name>
</gene>
<dbReference type="PANTHER" id="PTHR13227:SF0">
    <property type="entry name" value="EUKARYOTIC TRANSLATION INITIATION FACTOR 2A"/>
    <property type="match status" value="1"/>
</dbReference>
<evidence type="ECO:0000313" key="7">
    <source>
        <dbReference type="Proteomes" id="UP001162156"/>
    </source>
</evidence>
<evidence type="ECO:0000256" key="3">
    <source>
        <dbReference type="ARBA" id="ARBA00022737"/>
    </source>
</evidence>
<evidence type="ECO:0000256" key="2">
    <source>
        <dbReference type="ARBA" id="ARBA00022574"/>
    </source>
</evidence>
<evidence type="ECO:0000256" key="1">
    <source>
        <dbReference type="ARBA" id="ARBA00022540"/>
    </source>
</evidence>
<dbReference type="EMBL" id="JANEYF010000676">
    <property type="protein sequence ID" value="KAJ8968560.1"/>
    <property type="molecule type" value="Genomic_DNA"/>
</dbReference>
<sequence length="104" mass="11569">MGADLTPSKAAMKQKKKRDAKKAKKLEESTEDETNKGPAAVSSVKINLTGDPEQDKKLRNIKKKLDAIEKLKQQQAQGKSLEINQLDKIKGEAELLKELEKLTV</sequence>
<dbReference type="AlphaFoldDB" id="A0AAV8ZQJ8"/>
<keyword evidence="2" id="KW-0853">WD repeat</keyword>
<reference evidence="6" key="1">
    <citation type="journal article" date="2023" name="Insect Mol. Biol.">
        <title>Genome sequencing provides insights into the evolution of gene families encoding plant cell wall-degrading enzymes in longhorned beetles.</title>
        <authorList>
            <person name="Shin N.R."/>
            <person name="Okamura Y."/>
            <person name="Kirsch R."/>
            <person name="Pauchet Y."/>
        </authorList>
    </citation>
    <scope>NUCLEOTIDE SEQUENCE</scope>
    <source>
        <strain evidence="6">RBIC_L_NR</strain>
    </source>
</reference>
<comment type="caution">
    <text evidence="6">The sequence shown here is derived from an EMBL/GenBank/DDBJ whole genome shotgun (WGS) entry which is preliminary data.</text>
</comment>
<organism evidence="6 7">
    <name type="scientific">Rhamnusium bicolor</name>
    <dbReference type="NCBI Taxonomy" id="1586634"/>
    <lineage>
        <taxon>Eukaryota</taxon>
        <taxon>Metazoa</taxon>
        <taxon>Ecdysozoa</taxon>
        <taxon>Arthropoda</taxon>
        <taxon>Hexapoda</taxon>
        <taxon>Insecta</taxon>
        <taxon>Pterygota</taxon>
        <taxon>Neoptera</taxon>
        <taxon>Endopterygota</taxon>
        <taxon>Coleoptera</taxon>
        <taxon>Polyphaga</taxon>
        <taxon>Cucujiformia</taxon>
        <taxon>Chrysomeloidea</taxon>
        <taxon>Cerambycidae</taxon>
        <taxon>Lepturinae</taxon>
        <taxon>Rhagiini</taxon>
        <taxon>Rhamnusium</taxon>
    </lineage>
</organism>
<name>A0AAV8ZQJ8_9CUCU</name>
<feature type="region of interest" description="Disordered" evidence="5">
    <location>
        <begin position="1"/>
        <end position="44"/>
    </location>
</feature>
<protein>
    <submittedName>
        <fullName evidence="6">Uncharacterized protein</fullName>
    </submittedName>
</protein>
<dbReference type="PANTHER" id="PTHR13227">
    <property type="entry name" value="EUKARYOTIC TRANSLATION INITIATION FACTOR 2A"/>
    <property type="match status" value="1"/>
</dbReference>
<dbReference type="GO" id="GO:0022627">
    <property type="term" value="C:cytosolic small ribosomal subunit"/>
    <property type="evidence" value="ECO:0007669"/>
    <property type="project" value="TreeGrafter"/>
</dbReference>